<dbReference type="Proteomes" id="UP000487649">
    <property type="component" value="Unassembled WGS sequence"/>
</dbReference>
<keyword evidence="1" id="KW-1133">Transmembrane helix</keyword>
<comment type="caution">
    <text evidence="2">The sequence shown here is derived from an EMBL/GenBank/DDBJ whole genome shotgun (WGS) entry which is preliminary data.</text>
</comment>
<reference evidence="2 3" key="1">
    <citation type="journal article" date="2019" name="Nat. Med.">
        <title>A library of human gut bacterial isolates paired with longitudinal multiomics data enables mechanistic microbiome research.</title>
        <authorList>
            <person name="Poyet M."/>
            <person name="Groussin M."/>
            <person name="Gibbons S.M."/>
            <person name="Avila-Pacheco J."/>
            <person name="Jiang X."/>
            <person name="Kearney S.M."/>
            <person name="Perrotta A.R."/>
            <person name="Berdy B."/>
            <person name="Zhao S."/>
            <person name="Lieberman T.D."/>
            <person name="Swanson P.K."/>
            <person name="Smith M."/>
            <person name="Roesemann S."/>
            <person name="Alexander J.E."/>
            <person name="Rich S.A."/>
            <person name="Livny J."/>
            <person name="Vlamakis H."/>
            <person name="Clish C."/>
            <person name="Bullock K."/>
            <person name="Deik A."/>
            <person name="Scott J."/>
            <person name="Pierce K.A."/>
            <person name="Xavier R.J."/>
            <person name="Alm E.J."/>
        </authorList>
    </citation>
    <scope>NUCLEOTIDE SEQUENCE [LARGE SCALE GENOMIC DNA]</scope>
    <source>
        <strain evidence="2 3">BIOML-A198</strain>
    </source>
</reference>
<sequence>MKNQLEFLKNLKNRTVLTYVSIVVLAPFLITDLVEYESLQKILEILTQVVAILGIIDDPNTKHFLKK</sequence>
<protein>
    <submittedName>
        <fullName evidence="2">Uncharacterized protein</fullName>
    </submittedName>
</protein>
<feature type="transmembrane region" description="Helical" evidence="1">
    <location>
        <begin position="16"/>
        <end position="34"/>
    </location>
</feature>
<dbReference type="EMBL" id="WMQE01000054">
    <property type="protein sequence ID" value="MTK22737.1"/>
    <property type="molecule type" value="Genomic_DNA"/>
</dbReference>
<organism evidence="2 3">
    <name type="scientific">Turicibacter sanguinis</name>
    <dbReference type="NCBI Taxonomy" id="154288"/>
    <lineage>
        <taxon>Bacteria</taxon>
        <taxon>Bacillati</taxon>
        <taxon>Bacillota</taxon>
        <taxon>Erysipelotrichia</taxon>
        <taxon>Erysipelotrichales</taxon>
        <taxon>Turicibacteraceae</taxon>
        <taxon>Turicibacter</taxon>
    </lineage>
</organism>
<keyword evidence="1" id="KW-0812">Transmembrane</keyword>
<keyword evidence="1" id="KW-0472">Membrane</keyword>
<gene>
    <name evidence="2" type="ORF">GMA92_15175</name>
</gene>
<evidence type="ECO:0000256" key="1">
    <source>
        <dbReference type="SAM" id="Phobius"/>
    </source>
</evidence>
<name>A0A9X5APX8_9FIRM</name>
<dbReference type="AlphaFoldDB" id="A0A9X5APX8"/>
<proteinExistence type="predicted"/>
<accession>A0A9X5APX8</accession>
<evidence type="ECO:0000313" key="2">
    <source>
        <dbReference type="EMBL" id="MTK22737.1"/>
    </source>
</evidence>
<evidence type="ECO:0000313" key="3">
    <source>
        <dbReference type="Proteomes" id="UP000487649"/>
    </source>
</evidence>